<keyword evidence="1 8" id="KW-0963">Cytoplasm</keyword>
<evidence type="ECO:0000259" key="9">
    <source>
        <dbReference type="Pfam" id="PF12804"/>
    </source>
</evidence>
<dbReference type="GO" id="GO:0046872">
    <property type="term" value="F:metal ion binding"/>
    <property type="evidence" value="ECO:0007669"/>
    <property type="project" value="UniProtKB-KW"/>
</dbReference>
<feature type="binding site" evidence="8">
    <location>
        <position position="120"/>
    </location>
    <ligand>
        <name>Mg(2+)</name>
        <dbReference type="ChEBI" id="CHEBI:18420"/>
    </ligand>
</feature>
<dbReference type="Pfam" id="PF12804">
    <property type="entry name" value="NTP_transf_3"/>
    <property type="match status" value="1"/>
</dbReference>
<feature type="binding site" evidence="8">
    <location>
        <position position="120"/>
    </location>
    <ligand>
        <name>GTP</name>
        <dbReference type="ChEBI" id="CHEBI:37565"/>
    </ligand>
</feature>
<dbReference type="HAMAP" id="MF_00316">
    <property type="entry name" value="MobA"/>
    <property type="match status" value="1"/>
</dbReference>
<keyword evidence="3 8" id="KW-0479">Metal-binding</keyword>
<comment type="subunit">
    <text evidence="8">Monomer.</text>
</comment>
<comment type="catalytic activity">
    <reaction evidence="8">
        <text>Mo-molybdopterin + GTP + H(+) = Mo-molybdopterin guanine dinucleotide + diphosphate</text>
        <dbReference type="Rhea" id="RHEA:34243"/>
        <dbReference type="ChEBI" id="CHEBI:15378"/>
        <dbReference type="ChEBI" id="CHEBI:33019"/>
        <dbReference type="ChEBI" id="CHEBI:37565"/>
        <dbReference type="ChEBI" id="CHEBI:71302"/>
        <dbReference type="ChEBI" id="CHEBI:71310"/>
        <dbReference type="EC" id="2.7.7.77"/>
    </reaction>
</comment>
<keyword evidence="6 8" id="KW-0342">GTP-binding</keyword>
<proteinExistence type="inferred from homology"/>
<dbReference type="PANTHER" id="PTHR19136:SF81">
    <property type="entry name" value="MOLYBDENUM COFACTOR GUANYLYLTRANSFERASE"/>
    <property type="match status" value="1"/>
</dbReference>
<protein>
    <recommendedName>
        <fullName evidence="8">Molybdenum cofactor guanylyltransferase</fullName>
        <shortName evidence="8">MoCo guanylyltransferase</shortName>
        <ecNumber evidence="8">2.7.7.77</ecNumber>
    </recommendedName>
    <alternativeName>
        <fullName evidence="8">GTP:molybdopterin guanylyltransferase</fullName>
    </alternativeName>
    <alternativeName>
        <fullName evidence="8">Mo-MPT guanylyltransferase</fullName>
    </alternativeName>
    <alternativeName>
        <fullName evidence="8">Molybdopterin guanylyltransferase</fullName>
    </alternativeName>
    <alternativeName>
        <fullName evidence="8">Molybdopterin-guanine dinucleotide synthase</fullName>
        <shortName evidence="8">MGD synthase</shortName>
    </alternativeName>
</protein>
<dbReference type="GO" id="GO:1902758">
    <property type="term" value="P:bis(molybdopterin guanine dinucleotide)molybdenum biosynthetic process"/>
    <property type="evidence" value="ECO:0007669"/>
    <property type="project" value="TreeGrafter"/>
</dbReference>
<comment type="caution">
    <text evidence="8">Lacks conserved residue(s) required for the propagation of feature annotation.</text>
</comment>
<gene>
    <name evidence="8 10" type="primary">mobA</name>
    <name evidence="10" type="ORF">ENY07_04175</name>
</gene>
<dbReference type="AlphaFoldDB" id="A0A8J4H8P1"/>
<evidence type="ECO:0000256" key="1">
    <source>
        <dbReference type="ARBA" id="ARBA00022490"/>
    </source>
</evidence>
<comment type="caution">
    <text evidence="10">The sequence shown here is derived from an EMBL/GenBank/DDBJ whole genome shotgun (WGS) entry which is preliminary data.</text>
</comment>
<feature type="domain" description="MobA-like NTP transferase" evidence="9">
    <location>
        <begin position="23"/>
        <end position="179"/>
    </location>
</feature>
<name>A0A8J4H8P1_9PROT</name>
<keyword evidence="7 8" id="KW-0501">Molybdenum cofactor biosynthesis</keyword>
<comment type="function">
    <text evidence="8">Transfers a GMP moiety from GTP to Mo-molybdopterin (Mo-MPT) cofactor (Moco or molybdenum cofactor) to form Mo-molybdopterin guanine dinucleotide (Mo-MGD) cofactor.</text>
</comment>
<dbReference type="GO" id="GO:0005737">
    <property type="term" value="C:cytoplasm"/>
    <property type="evidence" value="ECO:0007669"/>
    <property type="project" value="UniProtKB-SubCell"/>
</dbReference>
<dbReference type="CDD" id="cd02503">
    <property type="entry name" value="MobA"/>
    <property type="match status" value="1"/>
</dbReference>
<evidence type="ECO:0000256" key="8">
    <source>
        <dbReference type="HAMAP-Rule" id="MF_00316"/>
    </source>
</evidence>
<accession>A0A8J4H8P1</accession>
<comment type="domain">
    <text evidence="8">The N-terminal domain determines nucleotide recognition and specific binding, while the C-terminal domain determines the specific binding to the target protein.</text>
</comment>
<keyword evidence="10" id="KW-0548">Nucleotidyltransferase</keyword>
<evidence type="ECO:0000256" key="4">
    <source>
        <dbReference type="ARBA" id="ARBA00022741"/>
    </source>
</evidence>
<dbReference type="Gene3D" id="3.90.550.10">
    <property type="entry name" value="Spore Coat Polysaccharide Biosynthesis Protein SpsA, Chain A"/>
    <property type="match status" value="1"/>
</dbReference>
<keyword evidence="4 8" id="KW-0547">Nucleotide-binding</keyword>
<comment type="cofactor">
    <cofactor evidence="8">
        <name>Mg(2+)</name>
        <dbReference type="ChEBI" id="CHEBI:18420"/>
    </cofactor>
</comment>
<dbReference type="GO" id="GO:0061603">
    <property type="term" value="F:molybdenum cofactor guanylyltransferase activity"/>
    <property type="evidence" value="ECO:0007669"/>
    <property type="project" value="UniProtKB-EC"/>
</dbReference>
<dbReference type="InterPro" id="IPR025877">
    <property type="entry name" value="MobA-like_NTP_Trfase"/>
</dbReference>
<evidence type="ECO:0000256" key="5">
    <source>
        <dbReference type="ARBA" id="ARBA00022842"/>
    </source>
</evidence>
<dbReference type="EC" id="2.7.7.77" evidence="8"/>
<keyword evidence="2 8" id="KW-0808">Transferase</keyword>
<dbReference type="InterPro" id="IPR013482">
    <property type="entry name" value="Molybde_CF_guanTrfase"/>
</dbReference>
<evidence type="ECO:0000256" key="6">
    <source>
        <dbReference type="ARBA" id="ARBA00023134"/>
    </source>
</evidence>
<comment type="subcellular location">
    <subcellularLocation>
        <location evidence="8">Cytoplasm</location>
    </subcellularLocation>
</comment>
<dbReference type="InterPro" id="IPR029044">
    <property type="entry name" value="Nucleotide-diphossugar_trans"/>
</dbReference>
<sequence>MDERERAEIVAKTADPAKRGTLGVILAGGEGRRMGGADKALLPLAGKPLLAHVVARLGPLVGEAVLSANGDPARFAEFGLIVLADPLPGRPGPLAGMLAAMLWARTARPAIRDILSAPVDTPFLPPDLLARLAAARAAMRQPIACAASLGREHPAIALIPVTLADDLARWLAQGERRVSGFLARHGYAVAAYEGDPFRNINTPEELQNQARDLAP</sequence>
<reference evidence="10" key="1">
    <citation type="journal article" date="2020" name="mSystems">
        <title>Genome- and Community-Level Interaction Insights into Carbon Utilization and Element Cycling Functions of Hydrothermarchaeota in Hydrothermal Sediment.</title>
        <authorList>
            <person name="Zhou Z."/>
            <person name="Liu Y."/>
            <person name="Xu W."/>
            <person name="Pan J."/>
            <person name="Luo Z.H."/>
            <person name="Li M."/>
        </authorList>
    </citation>
    <scope>NUCLEOTIDE SEQUENCE</scope>
    <source>
        <strain evidence="10">SpSt-997</strain>
    </source>
</reference>
<dbReference type="EMBL" id="DTQM01000080">
    <property type="protein sequence ID" value="HGC42410.1"/>
    <property type="molecule type" value="Genomic_DNA"/>
</dbReference>
<evidence type="ECO:0000313" key="10">
    <source>
        <dbReference type="EMBL" id="HGC42410.1"/>
    </source>
</evidence>
<feature type="binding site" evidence="8">
    <location>
        <position position="39"/>
    </location>
    <ligand>
        <name>GTP</name>
        <dbReference type="ChEBI" id="CHEBI:37565"/>
    </ligand>
</feature>
<evidence type="ECO:0000256" key="7">
    <source>
        <dbReference type="ARBA" id="ARBA00023150"/>
    </source>
</evidence>
<comment type="similarity">
    <text evidence="8">Belongs to the MobA family.</text>
</comment>
<feature type="binding site" evidence="8">
    <location>
        <begin position="26"/>
        <end position="28"/>
    </location>
    <ligand>
        <name>GTP</name>
        <dbReference type="ChEBI" id="CHEBI:37565"/>
    </ligand>
</feature>
<evidence type="ECO:0000256" key="3">
    <source>
        <dbReference type="ARBA" id="ARBA00022723"/>
    </source>
</evidence>
<keyword evidence="5 8" id="KW-0460">Magnesium</keyword>
<evidence type="ECO:0000256" key="2">
    <source>
        <dbReference type="ARBA" id="ARBA00022679"/>
    </source>
</evidence>
<dbReference type="NCBIfam" id="TIGR02665">
    <property type="entry name" value="molyb_mobA"/>
    <property type="match status" value="1"/>
</dbReference>
<dbReference type="PANTHER" id="PTHR19136">
    <property type="entry name" value="MOLYBDENUM COFACTOR GUANYLYLTRANSFERASE"/>
    <property type="match status" value="1"/>
</dbReference>
<organism evidence="10">
    <name type="scientific">Acidicaldus sp</name>
    <dbReference type="NCBI Taxonomy" id="1872105"/>
    <lineage>
        <taxon>Bacteria</taxon>
        <taxon>Pseudomonadati</taxon>
        <taxon>Pseudomonadota</taxon>
        <taxon>Alphaproteobacteria</taxon>
        <taxon>Acetobacterales</taxon>
        <taxon>Acetobacteraceae</taxon>
        <taxon>Acidicaldus</taxon>
    </lineage>
</organism>
<feature type="binding site" evidence="8">
    <location>
        <position position="85"/>
    </location>
    <ligand>
        <name>GTP</name>
        <dbReference type="ChEBI" id="CHEBI:37565"/>
    </ligand>
</feature>
<dbReference type="SUPFAM" id="SSF53448">
    <property type="entry name" value="Nucleotide-diphospho-sugar transferases"/>
    <property type="match status" value="1"/>
</dbReference>
<dbReference type="GO" id="GO:0005525">
    <property type="term" value="F:GTP binding"/>
    <property type="evidence" value="ECO:0007669"/>
    <property type="project" value="UniProtKB-UniRule"/>
</dbReference>